<name>A0A6U5CUD0_HEMAN</name>
<keyword evidence="3 5" id="KW-1133">Transmembrane helix</keyword>
<organism evidence="6">
    <name type="scientific">Hemiselmis andersenii</name>
    <name type="common">Cryptophyte alga</name>
    <dbReference type="NCBI Taxonomy" id="464988"/>
    <lineage>
        <taxon>Eukaryota</taxon>
        <taxon>Cryptophyceae</taxon>
        <taxon>Cryptomonadales</taxon>
        <taxon>Hemiselmidaceae</taxon>
        <taxon>Hemiselmis</taxon>
    </lineage>
</organism>
<evidence type="ECO:0000256" key="4">
    <source>
        <dbReference type="ARBA" id="ARBA00023136"/>
    </source>
</evidence>
<protein>
    <submittedName>
        <fullName evidence="6">Uncharacterized protein</fullName>
    </submittedName>
</protein>
<evidence type="ECO:0000256" key="5">
    <source>
        <dbReference type="SAM" id="Phobius"/>
    </source>
</evidence>
<dbReference type="Pfam" id="PF15795">
    <property type="entry name" value="Spec3"/>
    <property type="match status" value="1"/>
</dbReference>
<evidence type="ECO:0000313" key="6">
    <source>
        <dbReference type="EMBL" id="CAD8986303.1"/>
    </source>
</evidence>
<evidence type="ECO:0000256" key="2">
    <source>
        <dbReference type="ARBA" id="ARBA00022692"/>
    </source>
</evidence>
<feature type="transmembrane region" description="Helical" evidence="5">
    <location>
        <begin position="59"/>
        <end position="82"/>
    </location>
</feature>
<dbReference type="AlphaFoldDB" id="A0A6U5CUD0"/>
<keyword evidence="4 5" id="KW-0472">Membrane</keyword>
<gene>
    <name evidence="6" type="ORF">HAND00432_LOCUS37316</name>
</gene>
<feature type="transmembrane region" description="Helical" evidence="5">
    <location>
        <begin position="25"/>
        <end position="47"/>
    </location>
</feature>
<dbReference type="PANTHER" id="PTHR21676:SF6">
    <property type="entry name" value="PROTEIN STUM"/>
    <property type="match status" value="1"/>
</dbReference>
<dbReference type="PANTHER" id="PTHR21676">
    <property type="entry name" value="PROTEIN STUM"/>
    <property type="match status" value="1"/>
</dbReference>
<dbReference type="EMBL" id="HBFX01061838">
    <property type="protein sequence ID" value="CAD8986303.1"/>
    <property type="molecule type" value="Transcribed_RNA"/>
</dbReference>
<comment type="subcellular location">
    <subcellularLocation>
        <location evidence="1">Membrane</location>
        <topology evidence="1">Multi-pass membrane protein</topology>
    </subcellularLocation>
</comment>
<keyword evidence="2 5" id="KW-0812">Transmembrane</keyword>
<sequence>MGMGNLISEAWQKTKDQAVPSVPRGLGLLCLIFNIILPGWGTIIASVQAGDAATGLLGVVQFLSSALLVGYIFSVWWGILIFNRSKHHEAMLLGISIYSQEP</sequence>
<evidence type="ECO:0000256" key="1">
    <source>
        <dbReference type="ARBA" id="ARBA00004141"/>
    </source>
</evidence>
<accession>A0A6U5CUD0</accession>
<proteinExistence type="predicted"/>
<dbReference type="GO" id="GO:0016020">
    <property type="term" value="C:membrane"/>
    <property type="evidence" value="ECO:0007669"/>
    <property type="project" value="UniProtKB-SubCell"/>
</dbReference>
<dbReference type="InterPro" id="IPR026673">
    <property type="entry name" value="SPEC3/Stum"/>
</dbReference>
<evidence type="ECO:0000256" key="3">
    <source>
        <dbReference type="ARBA" id="ARBA00022989"/>
    </source>
</evidence>
<reference evidence="6" key="1">
    <citation type="submission" date="2021-01" db="EMBL/GenBank/DDBJ databases">
        <authorList>
            <person name="Corre E."/>
            <person name="Pelletier E."/>
            <person name="Niang G."/>
            <person name="Scheremetjew M."/>
            <person name="Finn R."/>
            <person name="Kale V."/>
            <person name="Holt S."/>
            <person name="Cochrane G."/>
            <person name="Meng A."/>
            <person name="Brown T."/>
            <person name="Cohen L."/>
        </authorList>
    </citation>
    <scope>NUCLEOTIDE SEQUENCE</scope>
    <source>
        <strain evidence="6">CCMP644</strain>
    </source>
</reference>